<sequence>MKLKSLIKRRSIEHKIYDRKYFTKIIEESKFVDLFDGSFAFEYETDNICINFYKDENGKNIVEQFLIKSNGNWKELILMDFQEEIMFNKLDEYDTER</sequence>
<evidence type="ECO:0000313" key="1">
    <source>
        <dbReference type="EMBL" id="CAB5223672.1"/>
    </source>
</evidence>
<proteinExistence type="predicted"/>
<accession>A0A6J7X328</accession>
<reference evidence="1" key="1">
    <citation type="submission" date="2020-05" db="EMBL/GenBank/DDBJ databases">
        <authorList>
            <person name="Chiriac C."/>
            <person name="Salcher M."/>
            <person name="Ghai R."/>
            <person name="Kavagutti S V."/>
        </authorList>
    </citation>
    <scope>NUCLEOTIDE SEQUENCE</scope>
</reference>
<dbReference type="EMBL" id="LR798324">
    <property type="protein sequence ID" value="CAB5223672.1"/>
    <property type="molecule type" value="Genomic_DNA"/>
</dbReference>
<name>A0A6J7X328_9CAUD</name>
<gene>
    <name evidence="1" type="ORF">UFOVP388_11</name>
</gene>
<protein>
    <submittedName>
        <fullName evidence="1">Uncharacterized protein</fullName>
    </submittedName>
</protein>
<organism evidence="1">
    <name type="scientific">uncultured Caudovirales phage</name>
    <dbReference type="NCBI Taxonomy" id="2100421"/>
    <lineage>
        <taxon>Viruses</taxon>
        <taxon>Duplodnaviria</taxon>
        <taxon>Heunggongvirae</taxon>
        <taxon>Uroviricota</taxon>
        <taxon>Caudoviricetes</taxon>
        <taxon>Peduoviridae</taxon>
        <taxon>Maltschvirus</taxon>
        <taxon>Maltschvirus maltsch</taxon>
    </lineage>
</organism>